<evidence type="ECO:0000256" key="1">
    <source>
        <dbReference type="ARBA" id="ARBA00004304"/>
    </source>
</evidence>
<evidence type="ECO:0000256" key="7">
    <source>
        <dbReference type="ARBA" id="ARBA00022781"/>
    </source>
</evidence>
<keyword evidence="6 12" id="KW-0812">Transmembrane</keyword>
<keyword evidence="5 12" id="KW-0138">CF(0)</keyword>
<dbReference type="AlphaFoldDB" id="Q85RU1"/>
<reference evidence="14" key="1">
    <citation type="journal article" date="2001" name="Mol. Biol. Evol.">
        <title>Increased rate of gene rearrangement in the mitochondrial genomes of three orders of hemipteroid insects.</title>
        <authorList>
            <person name="Shao R."/>
            <person name="Campbell N.J."/>
            <person name="Schmidt E.R."/>
            <person name="Barker S.C."/>
        </authorList>
    </citation>
    <scope>NUCLEOTIDE SEQUENCE</scope>
</reference>
<comment type="subcellular location">
    <subcellularLocation>
        <location evidence="1 12">Mitochondrion membrane</location>
        <topology evidence="1 12">Single-pass membrane protein</topology>
    </subcellularLocation>
</comment>
<dbReference type="GO" id="GO:0015078">
    <property type="term" value="F:proton transmembrane transporter activity"/>
    <property type="evidence" value="ECO:0007669"/>
    <property type="project" value="InterPro"/>
</dbReference>
<evidence type="ECO:0000256" key="12">
    <source>
        <dbReference type="RuleBase" id="RU003661"/>
    </source>
</evidence>
<evidence type="ECO:0000256" key="6">
    <source>
        <dbReference type="ARBA" id="ARBA00022692"/>
    </source>
</evidence>
<protein>
    <recommendedName>
        <fullName evidence="12">ATP synthase complex subunit 8</fullName>
    </recommendedName>
</protein>
<proteinExistence type="inferred from homology"/>
<evidence type="ECO:0000256" key="8">
    <source>
        <dbReference type="ARBA" id="ARBA00022989"/>
    </source>
</evidence>
<evidence type="ECO:0000256" key="11">
    <source>
        <dbReference type="ARBA" id="ARBA00023136"/>
    </source>
</evidence>
<geneLocation type="mitochondrion" evidence="14"/>
<dbReference type="GO" id="GO:0045259">
    <property type="term" value="C:proton-transporting ATP synthase complex"/>
    <property type="evidence" value="ECO:0007669"/>
    <property type="project" value="UniProtKB-KW"/>
</dbReference>
<keyword evidence="11 13" id="KW-0472">Membrane</keyword>
<evidence type="ECO:0000256" key="4">
    <source>
        <dbReference type="ARBA" id="ARBA00022448"/>
    </source>
</evidence>
<keyword evidence="8 13" id="KW-1133">Transmembrane helix</keyword>
<evidence type="ECO:0000256" key="13">
    <source>
        <dbReference type="SAM" id="Phobius"/>
    </source>
</evidence>
<dbReference type="InterPro" id="IPR001421">
    <property type="entry name" value="ATP8_metazoa"/>
</dbReference>
<organism evidence="14">
    <name type="scientific">Caecilius quercus</name>
    <dbReference type="NCBI Taxonomy" id="159986"/>
    <lineage>
        <taxon>Eukaryota</taxon>
        <taxon>Metazoa</taxon>
        <taxon>Ecdysozoa</taxon>
        <taxon>Arthropoda</taxon>
        <taxon>Hexapoda</taxon>
        <taxon>Insecta</taxon>
        <taxon>Pterygota</taxon>
        <taxon>Neoptera</taxon>
        <taxon>Paraneoptera</taxon>
        <taxon>Psocodea</taxon>
        <taxon>Psocomorpha</taxon>
        <taxon>Caeciliusetae</taxon>
        <taxon>Caeciliusidae</taxon>
        <taxon>Caecilius</taxon>
    </lineage>
</organism>
<evidence type="ECO:0000256" key="3">
    <source>
        <dbReference type="ARBA" id="ARBA00011291"/>
    </source>
</evidence>
<comment type="similarity">
    <text evidence="2 12">Belongs to the ATPase protein 8 family.</text>
</comment>
<dbReference type="GO" id="GO:0015986">
    <property type="term" value="P:proton motive force-driven ATP synthesis"/>
    <property type="evidence" value="ECO:0007669"/>
    <property type="project" value="InterPro"/>
</dbReference>
<dbReference type="GO" id="GO:0031966">
    <property type="term" value="C:mitochondrial membrane"/>
    <property type="evidence" value="ECO:0007669"/>
    <property type="project" value="UniProtKB-SubCell"/>
</dbReference>
<gene>
    <name evidence="14" type="primary">atp8</name>
</gene>
<keyword evidence="7 12" id="KW-0375">Hydrogen ion transport</keyword>
<evidence type="ECO:0000256" key="10">
    <source>
        <dbReference type="ARBA" id="ARBA00023128"/>
    </source>
</evidence>
<keyword evidence="9 12" id="KW-0406">Ion transport</keyword>
<reference evidence="14" key="2">
    <citation type="submission" date="2002-09" db="EMBL/GenBank/DDBJ databases">
        <title>The complete nucleotide sequence of the highly rearranged mitochondrial genome of the plague thrips, Thrips imaginis (Thysanoptera, Insecta): an extraordinary arrangement of rRNA genes and convergence of two novel gene boundaries.</title>
        <authorList>
            <person name="Shao R."/>
            <person name="Barker S.C."/>
        </authorList>
    </citation>
    <scope>NUCLEOTIDE SEQUENCE</scope>
</reference>
<evidence type="ECO:0000256" key="2">
    <source>
        <dbReference type="ARBA" id="ARBA00008892"/>
    </source>
</evidence>
<comment type="subunit">
    <text evidence="3">F-type ATPases have 2 components, CF(1) - the catalytic core - and CF(0) - the membrane proton channel.</text>
</comment>
<accession>Q85RU1</accession>
<dbReference type="EMBL" id="AH010776">
    <property type="protein sequence ID" value="AAO83384.1"/>
    <property type="molecule type" value="Genomic_DNA"/>
</dbReference>
<evidence type="ECO:0000256" key="9">
    <source>
        <dbReference type="ARBA" id="ARBA00023065"/>
    </source>
</evidence>
<evidence type="ECO:0000256" key="5">
    <source>
        <dbReference type="ARBA" id="ARBA00022547"/>
    </source>
</evidence>
<dbReference type="Pfam" id="PF00895">
    <property type="entry name" value="ATP-synt_8"/>
    <property type="match status" value="1"/>
</dbReference>
<name>Q85RU1_9NEOP</name>
<keyword evidence="10 12" id="KW-0496">Mitochondrion</keyword>
<feature type="transmembrane region" description="Helical" evidence="13">
    <location>
        <begin position="6"/>
        <end position="30"/>
    </location>
</feature>
<keyword evidence="4 12" id="KW-0813">Transport</keyword>
<sequence>MPQMNPIFWVTLFTVFISIFITTNCINYFYPNKFNYENKSLTPNIKSLPWKW</sequence>
<evidence type="ECO:0000313" key="14">
    <source>
        <dbReference type="EMBL" id="AAO83384.1"/>
    </source>
</evidence>